<comment type="caution">
    <text evidence="1">The sequence shown here is derived from an EMBL/GenBank/DDBJ whole genome shotgun (WGS) entry which is preliminary data.</text>
</comment>
<reference evidence="1 2" key="1">
    <citation type="submission" date="2020-01" db="EMBL/GenBank/DDBJ databases">
        <title>Identification and distribution of gene clusters putatively required for synthesis of sphingolipid metabolism inhibitors in phylogenetically diverse species of the filamentous fungus Fusarium.</title>
        <authorList>
            <person name="Kim H.-S."/>
            <person name="Busman M."/>
            <person name="Brown D.W."/>
            <person name="Divon H."/>
            <person name="Uhlig S."/>
            <person name="Proctor R.H."/>
        </authorList>
    </citation>
    <scope>NUCLEOTIDE SEQUENCE [LARGE SCALE GENOMIC DNA]</scope>
    <source>
        <strain evidence="1 2">NRRL 20459</strain>
    </source>
</reference>
<keyword evidence="1" id="KW-0346">Stress response</keyword>
<dbReference type="OrthoDB" id="2963168at2759"/>
<dbReference type="Proteomes" id="UP000554235">
    <property type="component" value="Unassembled WGS sequence"/>
</dbReference>
<dbReference type="CDD" id="cd10170">
    <property type="entry name" value="ASKHA_NBD_HSP70"/>
    <property type="match status" value="1"/>
</dbReference>
<dbReference type="Gene3D" id="3.30.420.40">
    <property type="match status" value="1"/>
</dbReference>
<evidence type="ECO:0000313" key="2">
    <source>
        <dbReference type="Proteomes" id="UP000554235"/>
    </source>
</evidence>
<evidence type="ECO:0000313" key="1">
    <source>
        <dbReference type="EMBL" id="KAF4449911.1"/>
    </source>
</evidence>
<organism evidence="1 2">
    <name type="scientific">Fusarium albosuccineum</name>
    <dbReference type="NCBI Taxonomy" id="1237068"/>
    <lineage>
        <taxon>Eukaryota</taxon>
        <taxon>Fungi</taxon>
        <taxon>Dikarya</taxon>
        <taxon>Ascomycota</taxon>
        <taxon>Pezizomycotina</taxon>
        <taxon>Sordariomycetes</taxon>
        <taxon>Hypocreomycetidae</taxon>
        <taxon>Hypocreales</taxon>
        <taxon>Nectriaceae</taxon>
        <taxon>Fusarium</taxon>
        <taxon>Fusarium decemcellulare species complex</taxon>
    </lineage>
</organism>
<keyword evidence="2" id="KW-1185">Reference proteome</keyword>
<dbReference type="SUPFAM" id="SSF53067">
    <property type="entry name" value="Actin-like ATPase domain"/>
    <property type="match status" value="2"/>
</dbReference>
<accession>A0A8H4NZ11</accession>
<dbReference type="PANTHER" id="PTHR14187">
    <property type="entry name" value="ALPHA KINASE/ELONGATION FACTOR 2 KINASE"/>
    <property type="match status" value="1"/>
</dbReference>
<dbReference type="AlphaFoldDB" id="A0A8H4NZ11"/>
<sequence>MASLPVRTRRAVTPEPSHAESDKFIAIGIDFGTTYSGVSWAFSEQPDQIREISEWPAASSDNTNEVQVPTQYDIKSEKWGYQVTPDMTPIKWFKLLLLNASDIAREEIRNSEQLKQAREQLSERSNNNITAVQVVGYYLKALWEHTISMLKKMLDLDNIPLRVAITVPAIWPHYAQTAMREAAKIAGIFKRRYIGATTLDLVQEPEAAGLSIMVTSAHPFQLKECVKGDGKLSGAFRIDEAFEAHLKAKTKLKLSSLSEAEYNSFFTEDWERRAKRSFSNANETQQFHLRPPSKAYKTVDRWRNKDNLSLSRLVTISPDHNTATWLIMGMNREEMITFFSKSLTGIRTLVSDQYKKVEKETKKPPKKILLVGGLGSSLYVHRVLDELFKGIVLRPLAGWSAVARGAVLRLVRDKLSTQTNLTIAQQRALIGVPEVTSRKSRYNYGIVVNFPVASLNDVRPSDKTGRNPDGIVVTPRMEWYLKKGDEVCKKDPVLFSYIEYCQDPLPDRCKFSIKYSDEDTPPKRNDSTVSDLCSIECDWDLPFSEWTPVGDPSDGWRKYDELALAMRFKGEPKWTMQVGSKETEREVEVKYMS</sequence>
<name>A0A8H4NZ11_9HYPO</name>
<dbReference type="EMBL" id="JAADYS010003171">
    <property type="protein sequence ID" value="KAF4449911.1"/>
    <property type="molecule type" value="Genomic_DNA"/>
</dbReference>
<proteinExistence type="predicted"/>
<dbReference type="InterPro" id="IPR043129">
    <property type="entry name" value="ATPase_NBD"/>
</dbReference>
<gene>
    <name evidence="1" type="ORF">FALBO_16567</name>
</gene>
<protein>
    <submittedName>
        <fullName evidence="1">Heat shock 70 kDa 12B</fullName>
    </submittedName>
</protein>
<dbReference type="PANTHER" id="PTHR14187:SF5">
    <property type="entry name" value="HEAT SHOCK 70 KDA PROTEIN 12A"/>
    <property type="match status" value="1"/>
</dbReference>